<name>A0AAE4AT34_9HYPH</name>
<dbReference type="AlphaFoldDB" id="A0AAE4AT34"/>
<keyword evidence="3" id="KW-1185">Reference proteome</keyword>
<gene>
    <name evidence="2" type="ORF">J2S73_001046</name>
</gene>
<dbReference type="EMBL" id="JAUSUL010000001">
    <property type="protein sequence ID" value="MDQ0314609.1"/>
    <property type="molecule type" value="Genomic_DNA"/>
</dbReference>
<protein>
    <submittedName>
        <fullName evidence="2">Uncharacterized protein</fullName>
    </submittedName>
</protein>
<feature type="transmembrane region" description="Helical" evidence="1">
    <location>
        <begin position="36"/>
        <end position="54"/>
    </location>
</feature>
<organism evidence="2 3">
    <name type="scientific">Amorphus orientalis</name>
    <dbReference type="NCBI Taxonomy" id="649198"/>
    <lineage>
        <taxon>Bacteria</taxon>
        <taxon>Pseudomonadati</taxon>
        <taxon>Pseudomonadota</taxon>
        <taxon>Alphaproteobacteria</taxon>
        <taxon>Hyphomicrobiales</taxon>
        <taxon>Amorphaceae</taxon>
        <taxon>Amorphus</taxon>
    </lineage>
</organism>
<comment type="caution">
    <text evidence="2">The sequence shown here is derived from an EMBL/GenBank/DDBJ whole genome shotgun (WGS) entry which is preliminary data.</text>
</comment>
<evidence type="ECO:0000313" key="3">
    <source>
        <dbReference type="Proteomes" id="UP001229244"/>
    </source>
</evidence>
<proteinExistence type="predicted"/>
<evidence type="ECO:0000313" key="2">
    <source>
        <dbReference type="EMBL" id="MDQ0314609.1"/>
    </source>
</evidence>
<feature type="transmembrane region" description="Helical" evidence="1">
    <location>
        <begin position="12"/>
        <end position="30"/>
    </location>
</feature>
<sequence>MSKTESKSSDTSEIVNLLGVVAAIICAFLGYSKGDWLGALVAAGVGFGGVWLAFHVINLALRVAILGVILAIMALALKNRWDWIVSLTQ</sequence>
<keyword evidence="1" id="KW-0812">Transmembrane</keyword>
<feature type="transmembrane region" description="Helical" evidence="1">
    <location>
        <begin position="59"/>
        <end position="77"/>
    </location>
</feature>
<accession>A0AAE4AT34</accession>
<reference evidence="2" key="1">
    <citation type="submission" date="2023-07" db="EMBL/GenBank/DDBJ databases">
        <title>Genomic Encyclopedia of Type Strains, Phase IV (KMG-IV): sequencing the most valuable type-strain genomes for metagenomic binning, comparative biology and taxonomic classification.</title>
        <authorList>
            <person name="Goeker M."/>
        </authorList>
    </citation>
    <scope>NUCLEOTIDE SEQUENCE</scope>
    <source>
        <strain evidence="2">DSM 21202</strain>
    </source>
</reference>
<keyword evidence="1" id="KW-0472">Membrane</keyword>
<dbReference type="RefSeq" id="WP_306884396.1">
    <property type="nucleotide sequence ID" value="NZ_JAUSUL010000001.1"/>
</dbReference>
<dbReference type="Proteomes" id="UP001229244">
    <property type="component" value="Unassembled WGS sequence"/>
</dbReference>
<keyword evidence="1" id="KW-1133">Transmembrane helix</keyword>
<evidence type="ECO:0000256" key="1">
    <source>
        <dbReference type="SAM" id="Phobius"/>
    </source>
</evidence>